<name>A0A0G4E4I5_PSEFS</name>
<reference evidence="2" key="1">
    <citation type="submission" date="2014-12" db="EMBL/GenBank/DDBJ databases">
        <authorList>
            <person name="Hall J."/>
        </authorList>
    </citation>
    <scope>NUCLEOTIDE SEQUENCE [LARGE SCALE GENOMIC DNA]</scope>
    <source>
        <strain evidence="2">SBW25</strain>
        <plasmid evidence="2">pQBR57</plasmid>
    </source>
</reference>
<reference evidence="2" key="2">
    <citation type="submission" date="2015-06" db="EMBL/GenBank/DDBJ databases">
        <title>Environmentally co-occuring mercury resistance plasmids are genetically and phenotypically diverse and confer variable context-dependent fitness effects.</title>
        <authorList>
            <person name="Hall J.P.J."/>
            <person name="Harrison E."/>
            <person name="Lilley A.K."/>
            <person name="Paterson S."/>
            <person name="Spiers A.J."/>
            <person name="Brockhurst M.A."/>
        </authorList>
    </citation>
    <scope>NUCLEOTIDE SEQUENCE [LARGE SCALE GENOMIC DNA]</scope>
    <source>
        <strain evidence="2">SBW25</strain>
        <plasmid evidence="2">pQBR57</plasmid>
    </source>
</reference>
<dbReference type="RefSeq" id="WP_192963277.1">
    <property type="nucleotide sequence ID" value="NZ_LN713926.1"/>
</dbReference>
<sequence>MSRKPSSIAISKLARYACDPKAVFDKVDAGAVRYGNRAHNALGAGPSVIKFGAIAAILFAVAKYLGLI</sequence>
<keyword evidence="2" id="KW-0614">Plasmid</keyword>
<dbReference type="EMBL" id="LN713926">
    <property type="protein sequence ID" value="CEK42074.1"/>
    <property type="molecule type" value="Genomic_DNA"/>
</dbReference>
<evidence type="ECO:0000256" key="1">
    <source>
        <dbReference type="SAM" id="Phobius"/>
    </source>
</evidence>
<feature type="transmembrane region" description="Helical" evidence="1">
    <location>
        <begin position="48"/>
        <end position="67"/>
    </location>
</feature>
<organism evidence="2">
    <name type="scientific">Pseudomonas fluorescens (strain SBW25)</name>
    <dbReference type="NCBI Taxonomy" id="216595"/>
    <lineage>
        <taxon>Bacteria</taxon>
        <taxon>Pseudomonadati</taxon>
        <taxon>Pseudomonadota</taxon>
        <taxon>Gammaproteobacteria</taxon>
        <taxon>Pseudomonadales</taxon>
        <taxon>Pseudomonadaceae</taxon>
        <taxon>Pseudomonas</taxon>
    </lineage>
</organism>
<accession>A0A0G4E4I5</accession>
<dbReference type="AlphaFoldDB" id="A0A0G4E4I5"/>
<keyword evidence="1" id="KW-0812">Transmembrane</keyword>
<protein>
    <submittedName>
        <fullName evidence="2">Uncharacterized protein</fullName>
    </submittedName>
</protein>
<proteinExistence type="predicted"/>
<keyword evidence="1" id="KW-0472">Membrane</keyword>
<geneLocation type="plasmid" evidence="2">
    <name>pQBR57</name>
</geneLocation>
<gene>
    <name evidence="2" type="ORF">PQBR57_0121</name>
</gene>
<evidence type="ECO:0000313" key="2">
    <source>
        <dbReference type="EMBL" id="CEK42074.1"/>
    </source>
</evidence>
<keyword evidence="1" id="KW-1133">Transmembrane helix</keyword>